<comment type="caution">
    <text evidence="4">The sequence shown here is derived from an EMBL/GenBank/DDBJ whole genome shotgun (WGS) entry which is preliminary data.</text>
</comment>
<dbReference type="InterPro" id="IPR035919">
    <property type="entry name" value="EAL_sf"/>
</dbReference>
<proteinExistence type="predicted"/>
<evidence type="ECO:0000259" key="2">
    <source>
        <dbReference type="PROSITE" id="PS50883"/>
    </source>
</evidence>
<organism evidence="4 5">
    <name type="scientific">Lichenibacterium minor</name>
    <dbReference type="NCBI Taxonomy" id="2316528"/>
    <lineage>
        <taxon>Bacteria</taxon>
        <taxon>Pseudomonadati</taxon>
        <taxon>Pseudomonadota</taxon>
        <taxon>Alphaproteobacteria</taxon>
        <taxon>Hyphomicrobiales</taxon>
        <taxon>Lichenihabitantaceae</taxon>
        <taxon>Lichenibacterium</taxon>
    </lineage>
</organism>
<feature type="domain" description="EAL" evidence="2">
    <location>
        <begin position="691"/>
        <end position="941"/>
    </location>
</feature>
<dbReference type="SMART" id="SM00267">
    <property type="entry name" value="GGDEF"/>
    <property type="match status" value="1"/>
</dbReference>
<dbReference type="InterPro" id="IPR000160">
    <property type="entry name" value="GGDEF_dom"/>
</dbReference>
<keyword evidence="1" id="KW-0812">Transmembrane</keyword>
<dbReference type="Gene3D" id="3.30.70.270">
    <property type="match status" value="1"/>
</dbReference>
<dbReference type="Gene3D" id="3.20.20.450">
    <property type="entry name" value="EAL domain"/>
    <property type="match status" value="1"/>
</dbReference>
<dbReference type="SMART" id="SM01080">
    <property type="entry name" value="CHASE2"/>
    <property type="match status" value="1"/>
</dbReference>
<keyword evidence="1" id="KW-0472">Membrane</keyword>
<reference evidence="4 5" key="2">
    <citation type="submission" date="2019-02" db="EMBL/GenBank/DDBJ databases">
        <title>'Lichenibacterium ramalinii' gen. nov. sp. nov., 'Lichenibacterium minor' gen. nov. sp. nov.</title>
        <authorList>
            <person name="Pankratov T."/>
        </authorList>
    </citation>
    <scope>NUCLEOTIDE SEQUENCE [LARGE SCALE GENOMIC DNA]</scope>
    <source>
        <strain evidence="4 5">RmlP026</strain>
    </source>
</reference>
<evidence type="ECO:0000259" key="3">
    <source>
        <dbReference type="PROSITE" id="PS50887"/>
    </source>
</evidence>
<feature type="domain" description="GGDEF" evidence="3">
    <location>
        <begin position="551"/>
        <end position="682"/>
    </location>
</feature>
<dbReference type="Pfam" id="PF05226">
    <property type="entry name" value="CHASE2"/>
    <property type="match status" value="1"/>
</dbReference>
<dbReference type="PANTHER" id="PTHR44757:SF2">
    <property type="entry name" value="BIOFILM ARCHITECTURE MAINTENANCE PROTEIN MBAA"/>
    <property type="match status" value="1"/>
</dbReference>
<dbReference type="InterPro" id="IPR029787">
    <property type="entry name" value="Nucleotide_cyclase"/>
</dbReference>
<dbReference type="EMBL" id="QYBB01000005">
    <property type="protein sequence ID" value="RYC32785.1"/>
    <property type="molecule type" value="Genomic_DNA"/>
</dbReference>
<feature type="transmembrane region" description="Helical" evidence="1">
    <location>
        <begin position="21"/>
        <end position="43"/>
    </location>
</feature>
<keyword evidence="5" id="KW-1185">Reference proteome</keyword>
<dbReference type="PANTHER" id="PTHR44757">
    <property type="entry name" value="DIGUANYLATE CYCLASE DGCP"/>
    <property type="match status" value="1"/>
</dbReference>
<evidence type="ECO:0000256" key="1">
    <source>
        <dbReference type="SAM" id="Phobius"/>
    </source>
</evidence>
<dbReference type="CDD" id="cd01949">
    <property type="entry name" value="GGDEF"/>
    <property type="match status" value="1"/>
</dbReference>
<evidence type="ECO:0000313" key="4">
    <source>
        <dbReference type="EMBL" id="RYC32785.1"/>
    </source>
</evidence>
<sequence length="951" mass="100020">MRPERPAGVERRRPLRRHRAALARMSAVAVVAALWSCGALTTLDHAAGDMRFAAWSRRPSGQLLIVDIDSASLTIDRSWPWSRNLYADIVDRLRAADAAAIALDVDLSTPGAADGDAAFERALERADGSVILASLLDPMASDDDARPLRIPIRRFADLSWPALVNQGNRNHGIVRDIARFEPVSDPRLLPQTSLPGLSTALVAPPPSPDRTFTIDYGIDAARIDRVSADALLGGRVDRERIAGRKVLIGATAPELGDFVSVPRFGFVPGVTLHALAAESLVQGRALRPVAPWLTLLACGLLLAAASTLGGRFRLAGHLATLLAAAPLGEGLALALQHTVPLLPATAPLHAGLLCFALIAVAVEIDDRRVGLLRSRSEAERLRTILGRVVADNFAGIVVVDHDGAVRAISAAAASIIGLPPGLDGQMHYGAVLPGPLAAACAEALEGAADGGPGGVRPAPMREIRCTVRGGVGVILNCVVTPSRVPGPVGPDGRLGPERSAICLSFADVTEARAAEARLITMAKVDALTGLSNRRVLVEGVEAALARPSQGGVTALLFFDLDRFRIVNDRLGHAGGDQLLVAVAQRLEGFADGGDLPARLGGDEFAVLVARPSEAEVRRFADELVAAVGGVHVLGPYEASIGISVGVALATGGGEAATLMREADAAMTAARAAGGDRAVVFDAAMERGAEDDRALEQDLRDGLRRGEFLVFYQRQVDLATDLITGVEALVRWPHPVRGFVSPAKFIPIAERTGLIEALGAWVLRQACHDAAGWPEPITVSVNLSAIQLSRGDLVATVFDALTASGLPAERLDLELTESLLMENDGAARDRLDRLRAAGIGLSLDDFGTGFSSLSYLRTFAIDKLKIDQSFVRGLPADRPAAAIIAAVVSLAGNLGLRVNAEGCETAEQLAQLKALGCDEVQGWFHGRPEPSALIVQSLLEQRERAMPAVAEA</sequence>
<keyword evidence="1" id="KW-1133">Transmembrane helix</keyword>
<dbReference type="CDD" id="cd01948">
    <property type="entry name" value="EAL"/>
    <property type="match status" value="1"/>
</dbReference>
<protein>
    <submittedName>
        <fullName evidence="4">EAL domain-containing protein</fullName>
    </submittedName>
</protein>
<evidence type="ECO:0000313" key="5">
    <source>
        <dbReference type="Proteomes" id="UP000290759"/>
    </source>
</evidence>
<dbReference type="InterPro" id="IPR052155">
    <property type="entry name" value="Biofilm_reg_signaling"/>
</dbReference>
<dbReference type="AlphaFoldDB" id="A0A4Q2UD59"/>
<dbReference type="SUPFAM" id="SSF55073">
    <property type="entry name" value="Nucleotide cyclase"/>
    <property type="match status" value="1"/>
</dbReference>
<dbReference type="OrthoDB" id="9814202at2"/>
<dbReference type="SUPFAM" id="SSF55785">
    <property type="entry name" value="PYP-like sensor domain (PAS domain)"/>
    <property type="match status" value="1"/>
</dbReference>
<dbReference type="PROSITE" id="PS50887">
    <property type="entry name" value="GGDEF"/>
    <property type="match status" value="1"/>
</dbReference>
<dbReference type="PROSITE" id="PS50883">
    <property type="entry name" value="EAL"/>
    <property type="match status" value="1"/>
</dbReference>
<dbReference type="SMART" id="SM00052">
    <property type="entry name" value="EAL"/>
    <property type="match status" value="1"/>
</dbReference>
<dbReference type="NCBIfam" id="TIGR00254">
    <property type="entry name" value="GGDEF"/>
    <property type="match status" value="1"/>
</dbReference>
<accession>A0A4Q2UD59</accession>
<dbReference type="RefSeq" id="WP_129224811.1">
    <property type="nucleotide sequence ID" value="NZ_QYBB01000005.1"/>
</dbReference>
<dbReference type="InterPro" id="IPR043128">
    <property type="entry name" value="Rev_trsase/Diguanyl_cyclase"/>
</dbReference>
<gene>
    <name evidence="4" type="ORF">D3273_06790</name>
</gene>
<dbReference type="Pfam" id="PF00990">
    <property type="entry name" value="GGDEF"/>
    <property type="match status" value="1"/>
</dbReference>
<reference evidence="4 5" key="1">
    <citation type="submission" date="2018-12" db="EMBL/GenBank/DDBJ databases">
        <authorList>
            <person name="Grouzdev D.S."/>
            <person name="Krutkina M.S."/>
        </authorList>
    </citation>
    <scope>NUCLEOTIDE SEQUENCE [LARGE SCALE GENOMIC DNA]</scope>
    <source>
        <strain evidence="4 5">RmlP026</strain>
    </source>
</reference>
<dbReference type="Proteomes" id="UP000290759">
    <property type="component" value="Unassembled WGS sequence"/>
</dbReference>
<dbReference type="InterPro" id="IPR001633">
    <property type="entry name" value="EAL_dom"/>
</dbReference>
<dbReference type="InterPro" id="IPR035965">
    <property type="entry name" value="PAS-like_dom_sf"/>
</dbReference>
<name>A0A4Q2UD59_9HYPH</name>
<dbReference type="Pfam" id="PF00563">
    <property type="entry name" value="EAL"/>
    <property type="match status" value="1"/>
</dbReference>
<dbReference type="SUPFAM" id="SSF141868">
    <property type="entry name" value="EAL domain-like"/>
    <property type="match status" value="1"/>
</dbReference>
<dbReference type="InterPro" id="IPR007890">
    <property type="entry name" value="CHASE2"/>
</dbReference>